<keyword evidence="1" id="KW-0472">Membrane</keyword>
<evidence type="ECO:0000313" key="4">
    <source>
        <dbReference type="WBParaSite" id="HPBE_0001138301-mRNA-1"/>
    </source>
</evidence>
<gene>
    <name evidence="2" type="ORF">HPBE_LOCUS11384</name>
</gene>
<evidence type="ECO:0000256" key="1">
    <source>
        <dbReference type="SAM" id="Phobius"/>
    </source>
</evidence>
<evidence type="ECO:0000313" key="3">
    <source>
        <dbReference type="Proteomes" id="UP000050761"/>
    </source>
</evidence>
<dbReference type="EMBL" id="UZAH01027083">
    <property type="protein sequence ID" value="VDO88427.1"/>
    <property type="molecule type" value="Genomic_DNA"/>
</dbReference>
<proteinExistence type="predicted"/>
<dbReference type="Proteomes" id="UP000050761">
    <property type="component" value="Unassembled WGS sequence"/>
</dbReference>
<accession>A0A3P7ZVS8</accession>
<organism evidence="2">
    <name type="scientific">Heligmosomoides polygyrus</name>
    <name type="common">Parasitic roundworm</name>
    <dbReference type="NCBI Taxonomy" id="6339"/>
    <lineage>
        <taxon>Eukaryota</taxon>
        <taxon>Metazoa</taxon>
        <taxon>Ecdysozoa</taxon>
        <taxon>Nematoda</taxon>
        <taxon>Chromadorea</taxon>
        <taxon>Rhabditida</taxon>
        <taxon>Rhabditina</taxon>
        <taxon>Rhabditomorpha</taxon>
        <taxon>Strongyloidea</taxon>
        <taxon>Heligmosomidae</taxon>
        <taxon>Heligmosomoides</taxon>
    </lineage>
</organism>
<feature type="transmembrane region" description="Helical" evidence="1">
    <location>
        <begin position="63"/>
        <end position="81"/>
    </location>
</feature>
<sequence length="218" mass="24597">MSSSPCNADSADLDICDATTIMAYLIPTLEDLQATQSAMQTTQSAMQAEMLVDQLALRAELKHLHAALQVLIMFVLVYLNCSRLRLLYDRKRTHYFRPYYIDPQVHVTSMQPYTTSSKRPGYYQGRTRPEEGRRLDVGLAEVVVDAQESIVGLHGIQVGPVGRPGCDEDIEWETLSVLEEQLKTVAELSNGRSRSLLYSFLKAAPFHKWRESFVETPA</sequence>
<evidence type="ECO:0000313" key="2">
    <source>
        <dbReference type="EMBL" id="VDO88427.1"/>
    </source>
</evidence>
<keyword evidence="1" id="KW-1133">Transmembrane helix</keyword>
<name>A0A3P7ZVS8_HELPZ</name>
<keyword evidence="1" id="KW-0812">Transmembrane</keyword>
<reference evidence="4" key="2">
    <citation type="submission" date="2019-09" db="UniProtKB">
        <authorList>
            <consortium name="WormBaseParasite"/>
        </authorList>
    </citation>
    <scope>IDENTIFICATION</scope>
</reference>
<dbReference type="AlphaFoldDB" id="A0A3P7ZVS8"/>
<reference evidence="2 3" key="1">
    <citation type="submission" date="2018-11" db="EMBL/GenBank/DDBJ databases">
        <authorList>
            <consortium name="Pathogen Informatics"/>
        </authorList>
    </citation>
    <scope>NUCLEOTIDE SEQUENCE [LARGE SCALE GENOMIC DNA]</scope>
</reference>
<protein>
    <submittedName>
        <fullName evidence="4">DZF domain-containing protein</fullName>
    </submittedName>
</protein>
<dbReference type="WBParaSite" id="HPBE_0001138301-mRNA-1">
    <property type="protein sequence ID" value="HPBE_0001138301-mRNA-1"/>
    <property type="gene ID" value="HPBE_0001138301"/>
</dbReference>
<dbReference type="OrthoDB" id="5904855at2759"/>
<keyword evidence="3" id="KW-1185">Reference proteome</keyword>